<evidence type="ECO:0000313" key="2">
    <source>
        <dbReference type="Proteomes" id="UP001056120"/>
    </source>
</evidence>
<organism evidence="1 2">
    <name type="scientific">Smallanthus sonchifolius</name>
    <dbReference type="NCBI Taxonomy" id="185202"/>
    <lineage>
        <taxon>Eukaryota</taxon>
        <taxon>Viridiplantae</taxon>
        <taxon>Streptophyta</taxon>
        <taxon>Embryophyta</taxon>
        <taxon>Tracheophyta</taxon>
        <taxon>Spermatophyta</taxon>
        <taxon>Magnoliopsida</taxon>
        <taxon>eudicotyledons</taxon>
        <taxon>Gunneridae</taxon>
        <taxon>Pentapetalae</taxon>
        <taxon>asterids</taxon>
        <taxon>campanulids</taxon>
        <taxon>Asterales</taxon>
        <taxon>Asteraceae</taxon>
        <taxon>Asteroideae</taxon>
        <taxon>Heliantheae alliance</taxon>
        <taxon>Millerieae</taxon>
        <taxon>Smallanthus</taxon>
    </lineage>
</organism>
<name>A0ACB9HC54_9ASTR</name>
<accession>A0ACB9HC54</accession>
<dbReference type="EMBL" id="CM042029">
    <property type="protein sequence ID" value="KAI3793018.1"/>
    <property type="molecule type" value="Genomic_DNA"/>
</dbReference>
<gene>
    <name evidence="1" type="ORF">L1987_35630</name>
</gene>
<evidence type="ECO:0000313" key="1">
    <source>
        <dbReference type="EMBL" id="KAI3793018.1"/>
    </source>
</evidence>
<keyword evidence="2" id="KW-1185">Reference proteome</keyword>
<protein>
    <submittedName>
        <fullName evidence="1">Uncharacterized protein</fullName>
    </submittedName>
</protein>
<sequence>MVYYWQSLLLKLDLPVGEGIRPLTVTGLVGFPVLLLYLFFSVFFLSHISFQFTLSRFRRLLLSFFTSYTHTYSFRSFYNHRHAAFPASANLSDRRRSLQTVQCGEEFF</sequence>
<comment type="caution">
    <text evidence="1">The sequence shown here is derived from an EMBL/GenBank/DDBJ whole genome shotgun (WGS) entry which is preliminary data.</text>
</comment>
<reference evidence="2" key="1">
    <citation type="journal article" date="2022" name="Mol. Ecol. Resour.">
        <title>The genomes of chicory, endive, great burdock and yacon provide insights into Asteraceae palaeo-polyploidization history and plant inulin production.</title>
        <authorList>
            <person name="Fan W."/>
            <person name="Wang S."/>
            <person name="Wang H."/>
            <person name="Wang A."/>
            <person name="Jiang F."/>
            <person name="Liu H."/>
            <person name="Zhao H."/>
            <person name="Xu D."/>
            <person name="Zhang Y."/>
        </authorList>
    </citation>
    <scope>NUCLEOTIDE SEQUENCE [LARGE SCALE GENOMIC DNA]</scope>
    <source>
        <strain evidence="2">cv. Yunnan</strain>
    </source>
</reference>
<dbReference type="Proteomes" id="UP001056120">
    <property type="component" value="Linkage Group LG12"/>
</dbReference>
<reference evidence="1 2" key="2">
    <citation type="journal article" date="2022" name="Mol. Ecol. Resour.">
        <title>The genomes of chicory, endive, great burdock and yacon provide insights into Asteraceae paleo-polyploidization history and plant inulin production.</title>
        <authorList>
            <person name="Fan W."/>
            <person name="Wang S."/>
            <person name="Wang H."/>
            <person name="Wang A."/>
            <person name="Jiang F."/>
            <person name="Liu H."/>
            <person name="Zhao H."/>
            <person name="Xu D."/>
            <person name="Zhang Y."/>
        </authorList>
    </citation>
    <scope>NUCLEOTIDE SEQUENCE [LARGE SCALE GENOMIC DNA]</scope>
    <source>
        <strain evidence="2">cv. Yunnan</strain>
        <tissue evidence="1">Leaves</tissue>
    </source>
</reference>
<proteinExistence type="predicted"/>